<accession>A0A4C1VJ82</accession>
<comment type="caution">
    <text evidence="1">The sequence shown here is derived from an EMBL/GenBank/DDBJ whole genome shotgun (WGS) entry which is preliminary data.</text>
</comment>
<protein>
    <submittedName>
        <fullName evidence="1">Uncharacterized protein</fullName>
    </submittedName>
</protein>
<reference evidence="1 2" key="1">
    <citation type="journal article" date="2019" name="Commun. Biol.">
        <title>The bagworm genome reveals a unique fibroin gene that provides high tensile strength.</title>
        <authorList>
            <person name="Kono N."/>
            <person name="Nakamura H."/>
            <person name="Ohtoshi R."/>
            <person name="Tomita M."/>
            <person name="Numata K."/>
            <person name="Arakawa K."/>
        </authorList>
    </citation>
    <scope>NUCLEOTIDE SEQUENCE [LARGE SCALE GENOMIC DNA]</scope>
</reference>
<dbReference type="EMBL" id="BGZK01000351">
    <property type="protein sequence ID" value="GBP38591.1"/>
    <property type="molecule type" value="Genomic_DNA"/>
</dbReference>
<sequence length="126" mass="14054">MFSDVDARPLPRPPYNLAFEKKSISQQSLVRLRTASGDEAPCTTTIYNWFTESKRGRVNLSYEFRNGRPSTAVNNKNIDVTPTPRDAAIPWRAVLAPAERDERTAVACLVPVDGRGRLLIDPIVAK</sequence>
<keyword evidence="2" id="KW-1185">Reference proteome</keyword>
<evidence type="ECO:0000313" key="2">
    <source>
        <dbReference type="Proteomes" id="UP000299102"/>
    </source>
</evidence>
<gene>
    <name evidence="1" type="ORF">EVAR_96193_1</name>
</gene>
<name>A0A4C1VJ82_EUMVA</name>
<proteinExistence type="predicted"/>
<evidence type="ECO:0000313" key="1">
    <source>
        <dbReference type="EMBL" id="GBP38591.1"/>
    </source>
</evidence>
<dbReference type="Proteomes" id="UP000299102">
    <property type="component" value="Unassembled WGS sequence"/>
</dbReference>
<dbReference type="AlphaFoldDB" id="A0A4C1VJ82"/>
<dbReference type="OrthoDB" id="10017160at2759"/>
<organism evidence="1 2">
    <name type="scientific">Eumeta variegata</name>
    <name type="common">Bagworm moth</name>
    <name type="synonym">Eumeta japonica</name>
    <dbReference type="NCBI Taxonomy" id="151549"/>
    <lineage>
        <taxon>Eukaryota</taxon>
        <taxon>Metazoa</taxon>
        <taxon>Ecdysozoa</taxon>
        <taxon>Arthropoda</taxon>
        <taxon>Hexapoda</taxon>
        <taxon>Insecta</taxon>
        <taxon>Pterygota</taxon>
        <taxon>Neoptera</taxon>
        <taxon>Endopterygota</taxon>
        <taxon>Lepidoptera</taxon>
        <taxon>Glossata</taxon>
        <taxon>Ditrysia</taxon>
        <taxon>Tineoidea</taxon>
        <taxon>Psychidae</taxon>
        <taxon>Oiketicinae</taxon>
        <taxon>Eumeta</taxon>
    </lineage>
</organism>